<protein>
    <recommendedName>
        <fullName evidence="5">Fibrobacter succinogene major paralogous domain protein</fullName>
    </recommendedName>
</protein>
<feature type="signal peptide" evidence="2">
    <location>
        <begin position="1"/>
        <end position="24"/>
    </location>
</feature>
<evidence type="ECO:0000256" key="1">
    <source>
        <dbReference type="SAM" id="MobiDB-lite"/>
    </source>
</evidence>
<dbReference type="EMBL" id="ACIJ02000022">
    <property type="protein sequence ID" value="EEX71236.1"/>
    <property type="molecule type" value="Genomic_DNA"/>
</dbReference>
<keyword evidence="2" id="KW-0732">Signal</keyword>
<feature type="region of interest" description="Disordered" evidence="1">
    <location>
        <begin position="47"/>
        <end position="68"/>
    </location>
</feature>
<dbReference type="eggNOG" id="ENOG5033PXS">
    <property type="taxonomic scope" value="Bacteria"/>
</dbReference>
<dbReference type="PROSITE" id="PS51257">
    <property type="entry name" value="PROKAR_LIPOPROTEIN"/>
    <property type="match status" value="1"/>
</dbReference>
<evidence type="ECO:0008006" key="5">
    <source>
        <dbReference type="Google" id="ProtNLM"/>
    </source>
</evidence>
<accession>C9LIC0</accession>
<reference evidence="3" key="1">
    <citation type="submission" date="2009-09" db="EMBL/GenBank/DDBJ databases">
        <authorList>
            <person name="Weinstock G."/>
            <person name="Sodergren E."/>
            <person name="Clifton S."/>
            <person name="Fulton L."/>
            <person name="Fulton B."/>
            <person name="Courtney L."/>
            <person name="Fronick C."/>
            <person name="Harrison M."/>
            <person name="Strong C."/>
            <person name="Farmer C."/>
            <person name="Delahaunty K."/>
            <person name="Markovic C."/>
            <person name="Hall O."/>
            <person name="Minx P."/>
            <person name="Tomlinson C."/>
            <person name="Mitreva M."/>
            <person name="Nelson J."/>
            <person name="Hou S."/>
            <person name="Wollam A."/>
            <person name="Pepin K.H."/>
            <person name="Johnson M."/>
            <person name="Bhonagiri V."/>
            <person name="Nash W.E."/>
            <person name="Warren W."/>
            <person name="Chinwalla A."/>
            <person name="Mardis E.R."/>
            <person name="Wilson R.K."/>
        </authorList>
    </citation>
    <scope>NUCLEOTIDE SEQUENCE [LARGE SCALE GENOMIC DNA]</scope>
    <source>
        <strain evidence="3">ATCC 51259</strain>
    </source>
</reference>
<feature type="compositionally biased region" description="Low complexity" evidence="1">
    <location>
        <begin position="59"/>
        <end position="68"/>
    </location>
</feature>
<dbReference type="HOGENOM" id="CLU_035806_0_0_10"/>
<organism evidence="3 4">
    <name type="scientific">Alloprevotella tannerae ATCC 51259</name>
    <dbReference type="NCBI Taxonomy" id="626522"/>
    <lineage>
        <taxon>Bacteria</taxon>
        <taxon>Pseudomonadati</taxon>
        <taxon>Bacteroidota</taxon>
        <taxon>Bacteroidia</taxon>
        <taxon>Bacteroidales</taxon>
        <taxon>Prevotellaceae</taxon>
        <taxon>Alloprevotella</taxon>
    </lineage>
</organism>
<dbReference type="Proteomes" id="UP000003460">
    <property type="component" value="Unassembled WGS sequence"/>
</dbReference>
<feature type="chain" id="PRO_5002998576" description="Fibrobacter succinogene major paralogous domain protein" evidence="2">
    <location>
        <begin position="25"/>
        <end position="565"/>
    </location>
</feature>
<proteinExistence type="predicted"/>
<evidence type="ECO:0000256" key="2">
    <source>
        <dbReference type="SAM" id="SignalP"/>
    </source>
</evidence>
<keyword evidence="4" id="KW-1185">Reference proteome</keyword>
<evidence type="ECO:0000313" key="4">
    <source>
        <dbReference type="Proteomes" id="UP000003460"/>
    </source>
</evidence>
<dbReference type="STRING" id="626522.GCWU000325_01978"/>
<name>C9LIC0_9BACT</name>
<comment type="caution">
    <text evidence="3">The sequence shown here is derived from an EMBL/GenBank/DDBJ whole genome shotgun (WGS) entry which is preliminary data.</text>
</comment>
<dbReference type="RefSeq" id="WP_006255755.1">
    <property type="nucleotide sequence ID" value="NZ_GG700643.1"/>
</dbReference>
<feature type="region of interest" description="Disordered" evidence="1">
    <location>
        <begin position="366"/>
        <end position="385"/>
    </location>
</feature>
<evidence type="ECO:0000313" key="3">
    <source>
        <dbReference type="EMBL" id="EEX71236.1"/>
    </source>
</evidence>
<gene>
    <name evidence="3" type="ORF">GCWU000325_01978</name>
</gene>
<dbReference type="AlphaFoldDB" id="C9LIC0"/>
<sequence length="565" mass="63998">MKRKMKTNFLPLLSLTALLFTACATDNVDPGKQKQGEDFDTTGMTAFSVNNEAPPIDPTTPTTRTTGEYTGTGVRFYWNKDDRGFILGVVEGINPATHENLVYFPDKNDISTQLEASGKDRTPRATFWYNHKFTAPQYPMRYIGTGGEYPYGYNVRITNKQKQTKPNDAAEIAQYGDCATATAYRQDDGHYTFMLDHKASYITFLPYTLQKGVARAKIEQIKVTADKAVCGKFNFDDNGIDLDSRPATTNDNDHIELTLDNFPIPLTNPDANANAAIMVIAPGTYSKFTVEYTLYEEDLLSNPTIYTRGTITKEYHNVTFTAGKNKVISQNLAVPEYPADSHYMWDALEGQHYWKGYEWNSSIPEQSPSFQGNRTHYPKDNTDPRWYRETPENPVSFADIEAKRSCKDCPNVNELCWYVTKGDAYWDNSLWVCMDHLYKGGHWIKKRSVIARENGISIADMKNASPDGIDHRKMYISSLVSTIHSDHFARKPANIDNYFYLPDLGWCSLGAPDMGQAGHYWSSTPVMDAGRSGNQIYWLHLYGTGIDVWRGYSNAGYSIMWPTDR</sequence>
<dbReference type="GeneID" id="84576756"/>